<feature type="domain" description="ABC transporter" evidence="5">
    <location>
        <begin position="467"/>
        <end position="807"/>
    </location>
</feature>
<dbReference type="SUPFAM" id="SSF52540">
    <property type="entry name" value="P-loop containing nucleoside triphosphate hydrolases"/>
    <property type="match status" value="2"/>
</dbReference>
<dbReference type="GO" id="GO:0016887">
    <property type="term" value="F:ATP hydrolysis activity"/>
    <property type="evidence" value="ECO:0007669"/>
    <property type="project" value="InterPro"/>
</dbReference>
<dbReference type="STRING" id="1330021.A0A367L5I4"/>
<accession>A0A367L5I4</accession>
<evidence type="ECO:0000313" key="6">
    <source>
        <dbReference type="EMBL" id="RCI09677.1"/>
    </source>
</evidence>
<dbReference type="GO" id="GO:0005524">
    <property type="term" value="F:ATP binding"/>
    <property type="evidence" value="ECO:0007669"/>
    <property type="project" value="UniProtKB-KW"/>
</dbReference>
<keyword evidence="2" id="KW-0547">Nucleotide-binding</keyword>
<evidence type="ECO:0000256" key="1">
    <source>
        <dbReference type="ARBA" id="ARBA00022737"/>
    </source>
</evidence>
<dbReference type="InterPro" id="IPR003439">
    <property type="entry name" value="ABC_transporter-like_ATP-bd"/>
</dbReference>
<feature type="compositionally biased region" description="Polar residues" evidence="4">
    <location>
        <begin position="8"/>
        <end position="20"/>
    </location>
</feature>
<dbReference type="Proteomes" id="UP000253664">
    <property type="component" value="Unassembled WGS sequence"/>
</dbReference>
<dbReference type="EMBL" id="LKCN02000014">
    <property type="protein sequence ID" value="RCI09677.1"/>
    <property type="molecule type" value="Genomic_DNA"/>
</dbReference>
<gene>
    <name evidence="6" type="ORF">L249_3789</name>
</gene>
<dbReference type="Pfam" id="PF12848">
    <property type="entry name" value="ABC_tran_Xtn"/>
    <property type="match status" value="1"/>
</dbReference>
<dbReference type="InterPro" id="IPR050611">
    <property type="entry name" value="ABCF"/>
</dbReference>
<reference evidence="6 7" key="1">
    <citation type="journal article" date="2015" name="BMC Genomics">
        <title>Insights from the genome of Ophiocordyceps polyrhachis-furcata to pathogenicity and host specificity in insect fungi.</title>
        <authorList>
            <person name="Wichadakul D."/>
            <person name="Kobmoo N."/>
            <person name="Ingsriswang S."/>
            <person name="Tangphatsornruang S."/>
            <person name="Chantasingh D."/>
            <person name="Luangsa-ard J.J."/>
            <person name="Eurwilaichitr L."/>
        </authorList>
    </citation>
    <scope>NUCLEOTIDE SEQUENCE [LARGE SCALE GENOMIC DNA]</scope>
    <source>
        <strain evidence="6 7">BCC 54312</strain>
    </source>
</reference>
<dbReference type="AlphaFoldDB" id="A0A367L5I4"/>
<dbReference type="PANTHER" id="PTHR19211:SF135">
    <property type="entry name" value="ATPASE, PUTATIVE (AFU_ORTHOLOGUE AFUA_1G16440)-RELATED"/>
    <property type="match status" value="1"/>
</dbReference>
<name>A0A367L5I4_9HYPO</name>
<dbReference type="Gene3D" id="3.40.50.300">
    <property type="entry name" value="P-loop containing nucleotide triphosphate hydrolases"/>
    <property type="match status" value="3"/>
</dbReference>
<keyword evidence="3" id="KW-0067">ATP-binding</keyword>
<feature type="region of interest" description="Disordered" evidence="4">
    <location>
        <begin position="829"/>
        <end position="855"/>
    </location>
</feature>
<feature type="region of interest" description="Disordered" evidence="4">
    <location>
        <begin position="1"/>
        <end position="121"/>
    </location>
</feature>
<sequence length="1180" mass="129691">MPRKRHNVQSLKPFTVNSPAQAPKPDRPPASVNERLANLRREASVATGSSSSIQPAAPSLPPAIREVLQLPEVPAPLPRRRPARRFDNEGRRLPAGPAPPRSWLSRGADVNSSPRPPPPAVARSALALPDVYWPAPDSLVDLTLRRLARDWEVHRAYSQHILFYLPDHLKPALMRCLGVAGPGITVTDLKAILLPPSDERGDGLPWDRQISCLDLSGSIGRCLSLNALSRLLFPRIRETEGAESVQDSWDAAESIPSPPRSLLPNLTHLSLALDSKAGQGDISWRQLLALASKISSTLTHLSLAFWPTPRLSAARIDATTDGDDWAETLLVLKSLSRKLYRLEYVDLTGCAPWFRALKLESGHDSVDWVSSWGRISLLRLYSGWPLDSSSDRVARREVADLAKSIERHIVSKRAGKSMFITVERDEDQAVMTSHSAATILCTAKQTRFHIASPNYRELDIEGLSITVSSADASTKGKGKTRAQGIEILAGAQLKLKQGRRYGLVGRNGTGKSIAALLKAIAEKLIPGIPEDTRIAILQQTRLADGDDAVDVDGQQTSVLRDVVNKATTRDVIEQEIKVLSSGVDSSDPYGPVRALRALKHERLRKRLFLLDKEARLRSGARGSQARKALVAFEKVVAESEAMLQQPSEDMAADLVQAETLETTDLLAQLQLQVEPSRVERTESRARALLAGLGFSEDRMYKPIASMSGGWHMRASLATALLQEADFLILDEPTNFLDMLGIVWLQRHLDSLETADKPPTMMLVSHDRDFIGRLCTDLIILKDKQLTYFHGDLAALEASQAERKLWLGRMREAQDKQRAHMEKTIQQNLKAGRANDDQNKMRQAKSRQKKLDDRSGMQVNARGGRFKLNRDLAGFHLTSRDELEAPAEERPVVIALPAPPDLRFPGSLLSLDRASFRYSARAAAVVRDVSLTVGMGDRVGIVGLNGAGKSTLVRLLVDGESGPTSGAVATHPRLRRAYYSQHAVDELRALGRSEPALTALSLLTREVDGQLDEGQVRGLLGELGLPGRVASDIPLAKLSGGQLVRCELARLLWRRPHCLVLDEVTTHLDYETVTALRVALAHWDGAVVLVSHDRWFMRGVVEGRGLGDDGGGGDDDDDDDEGDGEGSRSEDEASPRRRVTYRLKAGSLSVLDGGVDEFEALMEKRADKLLRQEAKRPSKQM</sequence>
<evidence type="ECO:0000259" key="5">
    <source>
        <dbReference type="PROSITE" id="PS50893"/>
    </source>
</evidence>
<dbReference type="OrthoDB" id="2110130at2759"/>
<proteinExistence type="predicted"/>
<dbReference type="PANTHER" id="PTHR19211">
    <property type="entry name" value="ATP-BINDING TRANSPORT PROTEIN-RELATED"/>
    <property type="match status" value="1"/>
</dbReference>
<dbReference type="PROSITE" id="PS50893">
    <property type="entry name" value="ABC_TRANSPORTER_2"/>
    <property type="match status" value="2"/>
</dbReference>
<protein>
    <recommendedName>
        <fullName evidence="5">ABC transporter domain-containing protein</fullName>
    </recommendedName>
</protein>
<dbReference type="InterPro" id="IPR003593">
    <property type="entry name" value="AAA+_ATPase"/>
</dbReference>
<feature type="compositionally biased region" description="Acidic residues" evidence="4">
    <location>
        <begin position="1110"/>
        <end position="1123"/>
    </location>
</feature>
<dbReference type="CDD" id="cd03221">
    <property type="entry name" value="ABCF_EF-3"/>
    <property type="match status" value="1"/>
</dbReference>
<evidence type="ECO:0000256" key="2">
    <source>
        <dbReference type="ARBA" id="ARBA00022741"/>
    </source>
</evidence>
<keyword evidence="1" id="KW-0677">Repeat</keyword>
<feature type="compositionally biased region" description="Basic and acidic residues" evidence="4">
    <location>
        <begin position="1124"/>
        <end position="1134"/>
    </location>
</feature>
<dbReference type="Pfam" id="PF00005">
    <property type="entry name" value="ABC_tran"/>
    <property type="match status" value="2"/>
</dbReference>
<dbReference type="SMART" id="SM00382">
    <property type="entry name" value="AAA"/>
    <property type="match status" value="2"/>
</dbReference>
<keyword evidence="7" id="KW-1185">Reference proteome</keyword>
<comment type="caution">
    <text evidence="6">The sequence shown here is derived from an EMBL/GenBank/DDBJ whole genome shotgun (WGS) entry which is preliminary data.</text>
</comment>
<evidence type="ECO:0000313" key="7">
    <source>
        <dbReference type="Proteomes" id="UP000253664"/>
    </source>
</evidence>
<dbReference type="InterPro" id="IPR027417">
    <property type="entry name" value="P-loop_NTPase"/>
</dbReference>
<evidence type="ECO:0000256" key="3">
    <source>
        <dbReference type="ARBA" id="ARBA00022840"/>
    </source>
</evidence>
<evidence type="ECO:0000256" key="4">
    <source>
        <dbReference type="SAM" id="MobiDB-lite"/>
    </source>
</evidence>
<dbReference type="InterPro" id="IPR032781">
    <property type="entry name" value="ABC_tran_Xtn"/>
</dbReference>
<organism evidence="6 7">
    <name type="scientific">Ophiocordyceps polyrhachis-furcata BCC 54312</name>
    <dbReference type="NCBI Taxonomy" id="1330021"/>
    <lineage>
        <taxon>Eukaryota</taxon>
        <taxon>Fungi</taxon>
        <taxon>Dikarya</taxon>
        <taxon>Ascomycota</taxon>
        <taxon>Pezizomycotina</taxon>
        <taxon>Sordariomycetes</taxon>
        <taxon>Hypocreomycetidae</taxon>
        <taxon>Hypocreales</taxon>
        <taxon>Ophiocordycipitaceae</taxon>
        <taxon>Ophiocordyceps</taxon>
    </lineage>
</organism>
<feature type="region of interest" description="Disordered" evidence="4">
    <location>
        <begin position="1105"/>
        <end position="1137"/>
    </location>
</feature>
<feature type="domain" description="ABC transporter" evidence="5">
    <location>
        <begin position="908"/>
        <end position="1133"/>
    </location>
</feature>